<dbReference type="Pfam" id="PF00412">
    <property type="entry name" value="LIM"/>
    <property type="match status" value="4"/>
</dbReference>
<dbReference type="STRING" id="1263082.A0A068RP97"/>
<dbReference type="Gene3D" id="2.10.110.10">
    <property type="entry name" value="Cysteine Rich Protein"/>
    <property type="match status" value="4"/>
</dbReference>
<keyword evidence="1 5" id="KW-0479">Metal-binding</keyword>
<keyword evidence="4 5" id="KW-0440">LIM domain</keyword>
<protein>
    <submittedName>
        <fullName evidence="8">Paxillin</fullName>
    </submittedName>
</protein>
<comment type="caution">
    <text evidence="8">The sequence shown here is derived from an EMBL/GenBank/DDBJ whole genome shotgun (WGS) entry which is preliminary data.</text>
</comment>
<accession>A0A068RP97</accession>
<feature type="compositionally biased region" description="Polar residues" evidence="6">
    <location>
        <begin position="242"/>
        <end position="266"/>
    </location>
</feature>
<feature type="domain" description="LIM zinc-binding" evidence="7">
    <location>
        <begin position="360"/>
        <end position="422"/>
    </location>
</feature>
<keyword evidence="9" id="KW-1185">Reference proteome</keyword>
<dbReference type="SUPFAM" id="SSF57716">
    <property type="entry name" value="Glucocorticoid receptor-like (DNA-binding domain)"/>
    <property type="match status" value="3"/>
</dbReference>
<keyword evidence="2" id="KW-0677">Repeat</keyword>
<dbReference type="SMART" id="SM00132">
    <property type="entry name" value="LIM"/>
    <property type="match status" value="4"/>
</dbReference>
<dbReference type="PROSITE" id="PS50023">
    <property type="entry name" value="LIM_DOMAIN_2"/>
    <property type="match status" value="4"/>
</dbReference>
<dbReference type="CDD" id="cd08368">
    <property type="entry name" value="LIM"/>
    <property type="match status" value="1"/>
</dbReference>
<keyword evidence="3 5" id="KW-0862">Zinc</keyword>
<dbReference type="OrthoDB" id="1112565at2759"/>
<evidence type="ECO:0000256" key="5">
    <source>
        <dbReference type="PROSITE-ProRule" id="PRU00125"/>
    </source>
</evidence>
<feature type="compositionally biased region" description="Pro residues" evidence="6">
    <location>
        <begin position="82"/>
        <end position="92"/>
    </location>
</feature>
<dbReference type="EMBL" id="CBTN010000011">
    <property type="protein sequence ID" value="CDH51993.1"/>
    <property type="molecule type" value="Genomic_DNA"/>
</dbReference>
<sequence>MDPVKDKRLNNLPTTTTTAHTVCFSLTSLSVPFTFTRRQRRQRSMADLRISQVLPTVKCSDCNQPVHVRHLADHVCATAPPLPSFPPPPPQPTTSSPSPIKIDTSPATVRPTKSHHTKSSVSPTSGSKFNFQFWTGKARDTLRSATQSRKGSHPQQQSSPPPSSSIGSPGPAPYEHAITTGGYQGYHGKTSTTKTIQFQDRQWHSNDSDEFLVSPILDFTPPFAQSSFERKNSTSPAPPASILNQQQRTKPMASQSTSSDEMSPQTPRLGRHPLDALDYDLFNKRPTAATNHHHHHHHQCTRCRRDVANDGIRIGQEMYHVQCFSCFTCRSRLDPRLPPHEYQGRIYCETDYNMMVRRRIICAACEQPIGPHVRPTLALGQYYHPEHIRCFHCNKPINPEMTGIVERKGKLFCRPDFNKLYLPKCRGCGRAVEKEAVSSADGKLKGKWHKHCFRCHECQEPFPDNTFYIYNNAPYCRRDYHKMNRSLCKGCDEPVEGRCAQTVEGWRFHPQCFTCCICRCLITDVYYMTDNLIFCPQDKQFRSEKRHTFFQQL</sequence>
<evidence type="ECO:0000313" key="8">
    <source>
        <dbReference type="EMBL" id="CDH51993.1"/>
    </source>
</evidence>
<feature type="domain" description="LIM zinc-binding" evidence="7">
    <location>
        <begin position="298"/>
        <end position="358"/>
    </location>
</feature>
<feature type="compositionally biased region" description="Low complexity" evidence="6">
    <location>
        <begin position="153"/>
        <end position="169"/>
    </location>
</feature>
<dbReference type="PANTHER" id="PTHR24205">
    <property type="entry name" value="FOUR AND A HALF LIM DOMAINS PROTEIN"/>
    <property type="match status" value="1"/>
</dbReference>
<evidence type="ECO:0000256" key="2">
    <source>
        <dbReference type="ARBA" id="ARBA00022737"/>
    </source>
</evidence>
<evidence type="ECO:0000256" key="3">
    <source>
        <dbReference type="ARBA" id="ARBA00022833"/>
    </source>
</evidence>
<name>A0A068RP97_9FUNG</name>
<evidence type="ECO:0000256" key="6">
    <source>
        <dbReference type="SAM" id="MobiDB-lite"/>
    </source>
</evidence>
<evidence type="ECO:0000313" key="9">
    <source>
        <dbReference type="Proteomes" id="UP000027586"/>
    </source>
</evidence>
<dbReference type="Proteomes" id="UP000027586">
    <property type="component" value="Unassembled WGS sequence"/>
</dbReference>
<dbReference type="PROSITE" id="PS00478">
    <property type="entry name" value="LIM_DOMAIN_1"/>
    <property type="match status" value="3"/>
</dbReference>
<gene>
    <name evidence="8" type="ORF">LCOR_03530.1</name>
</gene>
<feature type="compositionally biased region" description="Low complexity" evidence="6">
    <location>
        <begin position="93"/>
        <end position="106"/>
    </location>
</feature>
<proteinExistence type="predicted"/>
<evidence type="ECO:0000259" key="7">
    <source>
        <dbReference type="PROSITE" id="PS50023"/>
    </source>
</evidence>
<feature type="domain" description="LIM zinc-binding" evidence="7">
    <location>
        <begin position="423"/>
        <end position="486"/>
    </location>
</feature>
<dbReference type="AlphaFoldDB" id="A0A068RP97"/>
<dbReference type="GO" id="GO:0046872">
    <property type="term" value="F:metal ion binding"/>
    <property type="evidence" value="ECO:0007669"/>
    <property type="project" value="UniProtKB-KW"/>
</dbReference>
<feature type="region of interest" description="Disordered" evidence="6">
    <location>
        <begin position="226"/>
        <end position="270"/>
    </location>
</feature>
<reference evidence="8" key="1">
    <citation type="submission" date="2013-08" db="EMBL/GenBank/DDBJ databases">
        <title>Gene expansion shapes genome architecture in the human pathogen Lichtheimia corymbifera: an evolutionary genomics analysis in the ancient terrestrial Mucorales (Mucoromycotina).</title>
        <authorList>
            <person name="Schwartze V.U."/>
            <person name="Winter S."/>
            <person name="Shelest E."/>
            <person name="Marcet-Houben M."/>
            <person name="Horn F."/>
            <person name="Wehner S."/>
            <person name="Hoffmann K."/>
            <person name="Riege K."/>
            <person name="Sammeth M."/>
            <person name="Nowrousian M."/>
            <person name="Valiante V."/>
            <person name="Linde J."/>
            <person name="Jacobsen I.D."/>
            <person name="Marz M."/>
            <person name="Brakhage A.A."/>
            <person name="Gabaldon T."/>
            <person name="Bocker S."/>
            <person name="Voigt K."/>
        </authorList>
    </citation>
    <scope>NUCLEOTIDE SEQUENCE [LARGE SCALE GENOMIC DNA]</scope>
    <source>
        <strain evidence="8">FSU 9682</strain>
    </source>
</reference>
<evidence type="ECO:0000256" key="1">
    <source>
        <dbReference type="ARBA" id="ARBA00022723"/>
    </source>
</evidence>
<feature type="domain" description="LIM zinc-binding" evidence="7">
    <location>
        <begin position="487"/>
        <end position="545"/>
    </location>
</feature>
<feature type="region of interest" description="Disordered" evidence="6">
    <location>
        <begin position="142"/>
        <end position="188"/>
    </location>
</feature>
<feature type="region of interest" description="Disordered" evidence="6">
    <location>
        <begin position="82"/>
        <end position="124"/>
    </location>
</feature>
<dbReference type="InterPro" id="IPR001781">
    <property type="entry name" value="Znf_LIM"/>
</dbReference>
<evidence type="ECO:0000256" key="4">
    <source>
        <dbReference type="ARBA" id="ARBA00023038"/>
    </source>
</evidence>
<dbReference type="PANTHER" id="PTHR24205:SF16">
    <property type="entry name" value="GH01042P-RELATED"/>
    <property type="match status" value="1"/>
</dbReference>
<dbReference type="VEuPathDB" id="FungiDB:LCOR_03530.1"/>
<organism evidence="8 9">
    <name type="scientific">Lichtheimia corymbifera JMRC:FSU:9682</name>
    <dbReference type="NCBI Taxonomy" id="1263082"/>
    <lineage>
        <taxon>Eukaryota</taxon>
        <taxon>Fungi</taxon>
        <taxon>Fungi incertae sedis</taxon>
        <taxon>Mucoromycota</taxon>
        <taxon>Mucoromycotina</taxon>
        <taxon>Mucoromycetes</taxon>
        <taxon>Mucorales</taxon>
        <taxon>Lichtheimiaceae</taxon>
        <taxon>Lichtheimia</taxon>
    </lineage>
</organism>